<keyword evidence="1" id="KW-0472">Membrane</keyword>
<proteinExistence type="predicted"/>
<gene>
    <name evidence="2" type="ORF">IO89_19360</name>
</gene>
<dbReference type="Proteomes" id="UP000028623">
    <property type="component" value="Unassembled WGS sequence"/>
</dbReference>
<dbReference type="STRING" id="421072.SAMN04488097_1046"/>
<evidence type="ECO:0000256" key="1">
    <source>
        <dbReference type="SAM" id="Phobius"/>
    </source>
</evidence>
<evidence type="ECO:0000313" key="2">
    <source>
        <dbReference type="EMBL" id="KFC17959.1"/>
    </source>
</evidence>
<sequence>MIEIIKFKFVSNLEYVHLILNEQKIPHSIDVENLNLFAEDIQKENILQILNNLNLDEHEVDVDENFQKDFEDWHNNSLNPGHFTGGKIPFFYWNVKNYPFLLFTILFVPIISIIIILFVQGGDDLNLNFDFFGNLIFLFYLFVAISMLVQWIKYKKRKKLKR</sequence>
<keyword evidence="3" id="KW-1185">Reference proteome</keyword>
<name>A0A085B664_9FLAO</name>
<keyword evidence="1" id="KW-1133">Transmembrane helix</keyword>
<keyword evidence="1" id="KW-0812">Transmembrane</keyword>
<dbReference type="eggNOG" id="ENOG502ZRBK">
    <property type="taxonomic scope" value="Bacteria"/>
</dbReference>
<evidence type="ECO:0000313" key="3">
    <source>
        <dbReference type="Proteomes" id="UP000028623"/>
    </source>
</evidence>
<dbReference type="RefSeq" id="WP_034979561.1">
    <property type="nucleotide sequence ID" value="NZ_FOFI01000001.1"/>
</dbReference>
<feature type="transmembrane region" description="Helical" evidence="1">
    <location>
        <begin position="100"/>
        <end position="119"/>
    </location>
</feature>
<accession>A0A085B664</accession>
<dbReference type="EMBL" id="JPLY01000009">
    <property type="protein sequence ID" value="KFC17959.1"/>
    <property type="molecule type" value="Genomic_DNA"/>
</dbReference>
<comment type="caution">
    <text evidence="2">The sequence shown here is derived from an EMBL/GenBank/DDBJ whole genome shotgun (WGS) entry which is preliminary data.</text>
</comment>
<dbReference type="OrthoDB" id="1453218at2"/>
<organism evidence="2 3">
    <name type="scientific">Epilithonimonas lactis</name>
    <dbReference type="NCBI Taxonomy" id="421072"/>
    <lineage>
        <taxon>Bacteria</taxon>
        <taxon>Pseudomonadati</taxon>
        <taxon>Bacteroidota</taxon>
        <taxon>Flavobacteriia</taxon>
        <taxon>Flavobacteriales</taxon>
        <taxon>Weeksellaceae</taxon>
        <taxon>Chryseobacterium group</taxon>
        <taxon>Epilithonimonas</taxon>
    </lineage>
</organism>
<reference evidence="2 3" key="1">
    <citation type="submission" date="2014-07" db="EMBL/GenBank/DDBJ databases">
        <title>Epilithonimonas lactis LMG 22401 Genome.</title>
        <authorList>
            <person name="Pipes S.E."/>
            <person name="Stropko S.J."/>
        </authorList>
    </citation>
    <scope>NUCLEOTIDE SEQUENCE [LARGE SCALE GENOMIC DNA]</scope>
    <source>
        <strain evidence="2 3">LMG 24401</strain>
    </source>
</reference>
<feature type="transmembrane region" description="Helical" evidence="1">
    <location>
        <begin position="131"/>
        <end position="152"/>
    </location>
</feature>
<protein>
    <submittedName>
        <fullName evidence="2">Uncharacterized protein</fullName>
    </submittedName>
</protein>
<dbReference type="AlphaFoldDB" id="A0A085B664"/>